<comment type="caution">
    <text evidence="6">The sequence shown here is derived from an EMBL/GenBank/DDBJ whole genome shotgun (WGS) entry which is preliminary data.</text>
</comment>
<evidence type="ECO:0000256" key="2">
    <source>
        <dbReference type="ARBA" id="ARBA00022741"/>
    </source>
</evidence>
<dbReference type="InterPro" id="IPR027417">
    <property type="entry name" value="P-loop_NTPase"/>
</dbReference>
<evidence type="ECO:0000256" key="1">
    <source>
        <dbReference type="ARBA" id="ARBA00005417"/>
    </source>
</evidence>
<dbReference type="GO" id="GO:0005524">
    <property type="term" value="F:ATP binding"/>
    <property type="evidence" value="ECO:0007669"/>
    <property type="project" value="UniProtKB-KW"/>
</dbReference>
<evidence type="ECO:0000256" key="3">
    <source>
        <dbReference type="ARBA" id="ARBA00022840"/>
    </source>
</evidence>
<protein>
    <submittedName>
        <fullName evidence="6">ABC transporter ATP-binding protein</fullName>
    </submittedName>
</protein>
<dbReference type="Proteomes" id="UP000486602">
    <property type="component" value="Unassembled WGS sequence"/>
</dbReference>
<evidence type="ECO:0000313" key="6">
    <source>
        <dbReference type="EMBL" id="NEN23557.1"/>
    </source>
</evidence>
<dbReference type="SUPFAM" id="SSF52540">
    <property type="entry name" value="P-loop containing nucleoside triphosphate hydrolases"/>
    <property type="match status" value="1"/>
</dbReference>
<proteinExistence type="inferred from homology"/>
<dbReference type="SMART" id="SM00382">
    <property type="entry name" value="AAA"/>
    <property type="match status" value="1"/>
</dbReference>
<evidence type="ECO:0000313" key="7">
    <source>
        <dbReference type="Proteomes" id="UP000486602"/>
    </source>
</evidence>
<dbReference type="InterPro" id="IPR017871">
    <property type="entry name" value="ABC_transporter-like_CS"/>
</dbReference>
<keyword evidence="2" id="KW-0547">Nucleotide-binding</keyword>
<accession>A0A7K3WPI9</accession>
<feature type="domain" description="ABC transporter" evidence="5">
    <location>
        <begin position="7"/>
        <end position="254"/>
    </location>
</feature>
<comment type="similarity">
    <text evidence="1">Belongs to the ABC transporter superfamily.</text>
</comment>
<dbReference type="InterPro" id="IPR003439">
    <property type="entry name" value="ABC_transporter-like_ATP-bd"/>
</dbReference>
<dbReference type="PANTHER" id="PTHR42798:SF7">
    <property type="entry name" value="ALPHA-D-RIBOSE 1-METHYLPHOSPHONATE 5-TRIPHOSPHATE SYNTHASE SUBUNIT PHNL"/>
    <property type="match status" value="1"/>
</dbReference>
<dbReference type="GO" id="GO:0016887">
    <property type="term" value="F:ATP hydrolysis activity"/>
    <property type="evidence" value="ECO:0007669"/>
    <property type="project" value="InterPro"/>
</dbReference>
<dbReference type="PROSITE" id="PS50893">
    <property type="entry name" value="ABC_TRANSPORTER_2"/>
    <property type="match status" value="1"/>
</dbReference>
<dbReference type="RefSeq" id="WP_163284904.1">
    <property type="nucleotide sequence ID" value="NZ_JAAGVY010000012.1"/>
</dbReference>
<sequence length="254" mass="28621">MQNDAAFFFKNIQFGYDSKVILNIPDLLIPRAGMVFIIGPSGIGKSTLLESIGLMSNTFKNFDDSSSEFSILNENFNPEYLWKRDENKLTSIREKLFSFIFQTTNLMSNFSVLENILMAANFTPDEQNKIESEVKLLLKKMSLPDDILDRSPQEISGGQKQRVAFVRALVGQFSILLADEPTGNLDIENSKALFGILSDHIKEKNKVAVIVTHHSELAHEYGNMIIEILPTKNGYATTRVLKKEAFTFKEGVKS</sequence>
<dbReference type="EMBL" id="JAAGVY010000012">
    <property type="protein sequence ID" value="NEN23557.1"/>
    <property type="molecule type" value="Genomic_DNA"/>
</dbReference>
<evidence type="ECO:0000256" key="4">
    <source>
        <dbReference type="ARBA" id="ARBA00022967"/>
    </source>
</evidence>
<keyword evidence="3 6" id="KW-0067">ATP-binding</keyword>
<dbReference type="Pfam" id="PF00005">
    <property type="entry name" value="ABC_tran"/>
    <property type="match status" value="1"/>
</dbReference>
<keyword evidence="7" id="KW-1185">Reference proteome</keyword>
<keyword evidence="4" id="KW-1278">Translocase</keyword>
<gene>
    <name evidence="6" type="ORF">G3O08_08590</name>
</gene>
<organism evidence="6 7">
    <name type="scientific">Cryomorpha ignava</name>
    <dbReference type="NCBI Taxonomy" id="101383"/>
    <lineage>
        <taxon>Bacteria</taxon>
        <taxon>Pseudomonadati</taxon>
        <taxon>Bacteroidota</taxon>
        <taxon>Flavobacteriia</taxon>
        <taxon>Flavobacteriales</taxon>
        <taxon>Cryomorphaceae</taxon>
        <taxon>Cryomorpha</taxon>
    </lineage>
</organism>
<reference evidence="6 7" key="1">
    <citation type="submission" date="2020-02" db="EMBL/GenBank/DDBJ databases">
        <title>Out from the shadows clarifying the taxonomy of the family Cryomorphaceae and related taxa by utilizing the GTDB taxonomic framework.</title>
        <authorList>
            <person name="Bowman J.P."/>
        </authorList>
    </citation>
    <scope>NUCLEOTIDE SEQUENCE [LARGE SCALE GENOMIC DNA]</scope>
    <source>
        <strain evidence="6 7">QSSC 1-22</strain>
    </source>
</reference>
<dbReference type="InterPro" id="IPR003593">
    <property type="entry name" value="AAA+_ATPase"/>
</dbReference>
<evidence type="ECO:0000259" key="5">
    <source>
        <dbReference type="PROSITE" id="PS50893"/>
    </source>
</evidence>
<dbReference type="AlphaFoldDB" id="A0A7K3WPI9"/>
<name>A0A7K3WPI9_9FLAO</name>
<dbReference type="PROSITE" id="PS00211">
    <property type="entry name" value="ABC_TRANSPORTER_1"/>
    <property type="match status" value="1"/>
</dbReference>
<dbReference type="PANTHER" id="PTHR42798">
    <property type="entry name" value="LIPOPROTEIN-RELEASING SYSTEM ATP-BINDING PROTEIN LOLD"/>
    <property type="match status" value="1"/>
</dbReference>
<dbReference type="Gene3D" id="3.40.50.300">
    <property type="entry name" value="P-loop containing nucleotide triphosphate hydrolases"/>
    <property type="match status" value="1"/>
</dbReference>